<dbReference type="Gene3D" id="1.20.120.720">
    <property type="entry name" value="Myosin VI head, motor domain, U50 subdomain"/>
    <property type="match status" value="1"/>
</dbReference>
<dbReference type="GO" id="GO:0051015">
    <property type="term" value="F:actin filament binding"/>
    <property type="evidence" value="ECO:0007669"/>
    <property type="project" value="TreeGrafter"/>
</dbReference>
<evidence type="ECO:0000256" key="6">
    <source>
        <dbReference type="ARBA" id="ARBA00023203"/>
    </source>
</evidence>
<dbReference type="Gene3D" id="1.20.58.530">
    <property type="match status" value="1"/>
</dbReference>
<dbReference type="InterPro" id="IPR002710">
    <property type="entry name" value="Dilute_dom"/>
</dbReference>
<dbReference type="GO" id="GO:0016459">
    <property type="term" value="C:myosin complex"/>
    <property type="evidence" value="ECO:0007669"/>
    <property type="project" value="UniProtKB-KW"/>
</dbReference>
<evidence type="ECO:0000256" key="7">
    <source>
        <dbReference type="PROSITE-ProRule" id="PRU00782"/>
    </source>
</evidence>
<dbReference type="Gene3D" id="6.20.240.20">
    <property type="match status" value="1"/>
</dbReference>
<proteinExistence type="inferred from homology"/>
<dbReference type="Pfam" id="PF01843">
    <property type="entry name" value="DIL"/>
    <property type="match status" value="1"/>
</dbReference>
<dbReference type="PRINTS" id="PR00193">
    <property type="entry name" value="MYOSINHEAVY"/>
</dbReference>
<gene>
    <name evidence="12" type="ORF">WJX74_008072</name>
</gene>
<dbReference type="PROSITE" id="PS51456">
    <property type="entry name" value="MYOSIN_MOTOR"/>
    <property type="match status" value="1"/>
</dbReference>
<dbReference type="Pfam" id="PF00612">
    <property type="entry name" value="IQ"/>
    <property type="match status" value="3"/>
</dbReference>
<keyword evidence="4 7" id="KW-0518">Myosin</keyword>
<dbReference type="Gene3D" id="1.10.10.820">
    <property type="match status" value="1"/>
</dbReference>
<feature type="coiled-coil region" evidence="8">
    <location>
        <begin position="958"/>
        <end position="1027"/>
    </location>
</feature>
<dbReference type="Pfam" id="PF00063">
    <property type="entry name" value="Myosin_head"/>
    <property type="match status" value="1"/>
</dbReference>
<dbReference type="PANTHER" id="PTHR13140:SF781">
    <property type="entry name" value="MYOSIN-15"/>
    <property type="match status" value="1"/>
</dbReference>
<evidence type="ECO:0000313" key="12">
    <source>
        <dbReference type="EMBL" id="KAK9840349.1"/>
    </source>
</evidence>
<feature type="domain" description="Myosin motor" evidence="11">
    <location>
        <begin position="83"/>
        <end position="812"/>
    </location>
</feature>
<feature type="compositionally biased region" description="Low complexity" evidence="9">
    <location>
        <begin position="1269"/>
        <end position="1280"/>
    </location>
</feature>
<dbReference type="PROSITE" id="PS50096">
    <property type="entry name" value="IQ"/>
    <property type="match status" value="3"/>
</dbReference>
<organism evidence="12 13">
    <name type="scientific">Apatococcus lobatus</name>
    <dbReference type="NCBI Taxonomy" id="904363"/>
    <lineage>
        <taxon>Eukaryota</taxon>
        <taxon>Viridiplantae</taxon>
        <taxon>Chlorophyta</taxon>
        <taxon>core chlorophytes</taxon>
        <taxon>Trebouxiophyceae</taxon>
        <taxon>Chlorellales</taxon>
        <taxon>Chlorellaceae</taxon>
        <taxon>Apatococcus</taxon>
    </lineage>
</organism>
<reference evidence="12 13" key="1">
    <citation type="journal article" date="2024" name="Nat. Commun.">
        <title>Phylogenomics reveals the evolutionary origins of lichenization in chlorophyte algae.</title>
        <authorList>
            <person name="Puginier C."/>
            <person name="Libourel C."/>
            <person name="Otte J."/>
            <person name="Skaloud P."/>
            <person name="Haon M."/>
            <person name="Grisel S."/>
            <person name="Petersen M."/>
            <person name="Berrin J.G."/>
            <person name="Delaux P.M."/>
            <person name="Dal Grande F."/>
            <person name="Keller J."/>
        </authorList>
    </citation>
    <scope>NUCLEOTIDE SEQUENCE [LARGE SCALE GENOMIC DNA]</scope>
    <source>
        <strain evidence="12 13">SAG 2145</strain>
    </source>
</reference>
<evidence type="ECO:0000259" key="11">
    <source>
        <dbReference type="PROSITE" id="PS51456"/>
    </source>
</evidence>
<keyword evidence="13" id="KW-1185">Reference proteome</keyword>
<evidence type="ECO:0000256" key="9">
    <source>
        <dbReference type="SAM" id="MobiDB-lite"/>
    </source>
</evidence>
<name>A0AAW1S2N6_9CHLO</name>
<dbReference type="GO" id="GO:0000146">
    <property type="term" value="F:microfilament motor activity"/>
    <property type="evidence" value="ECO:0007669"/>
    <property type="project" value="TreeGrafter"/>
</dbReference>
<protein>
    <submittedName>
        <fullName evidence="12">Uncharacterized protein</fullName>
    </submittedName>
</protein>
<dbReference type="GO" id="GO:0030048">
    <property type="term" value="P:actin filament-based movement"/>
    <property type="evidence" value="ECO:0007669"/>
    <property type="project" value="UniProtKB-ARBA"/>
</dbReference>
<feature type="binding site" evidence="7">
    <location>
        <begin position="177"/>
        <end position="184"/>
    </location>
    <ligand>
        <name>ATP</name>
        <dbReference type="ChEBI" id="CHEBI:30616"/>
    </ligand>
</feature>
<evidence type="ECO:0000256" key="5">
    <source>
        <dbReference type="ARBA" id="ARBA00023175"/>
    </source>
</evidence>
<evidence type="ECO:0000256" key="2">
    <source>
        <dbReference type="ARBA" id="ARBA00022840"/>
    </source>
</evidence>
<evidence type="ECO:0000256" key="8">
    <source>
        <dbReference type="SAM" id="Coils"/>
    </source>
</evidence>
<dbReference type="InterPro" id="IPR001609">
    <property type="entry name" value="Myosin_head_motor_dom-like"/>
</dbReference>
<feature type="domain" description="Dilute" evidence="10">
    <location>
        <begin position="1379"/>
        <end position="1663"/>
    </location>
</feature>
<evidence type="ECO:0000313" key="13">
    <source>
        <dbReference type="Proteomes" id="UP001438707"/>
    </source>
</evidence>
<dbReference type="Proteomes" id="UP001438707">
    <property type="component" value="Unassembled WGS sequence"/>
</dbReference>
<dbReference type="FunFam" id="1.10.10.820:FF:000001">
    <property type="entry name" value="Myosin heavy chain"/>
    <property type="match status" value="1"/>
</dbReference>
<dbReference type="Gene3D" id="1.20.5.190">
    <property type="match status" value="1"/>
</dbReference>
<dbReference type="GO" id="GO:0016020">
    <property type="term" value="C:membrane"/>
    <property type="evidence" value="ECO:0007669"/>
    <property type="project" value="TreeGrafter"/>
</dbReference>
<dbReference type="InterPro" id="IPR000048">
    <property type="entry name" value="IQ_motif_EF-hand-BS"/>
</dbReference>
<dbReference type="SMART" id="SM00242">
    <property type="entry name" value="MYSc"/>
    <property type="match status" value="1"/>
</dbReference>
<dbReference type="SMART" id="SM01132">
    <property type="entry name" value="DIL"/>
    <property type="match status" value="1"/>
</dbReference>
<feature type="compositionally biased region" description="Low complexity" evidence="9">
    <location>
        <begin position="1048"/>
        <end position="1061"/>
    </location>
</feature>
<dbReference type="PANTHER" id="PTHR13140">
    <property type="entry name" value="MYOSIN"/>
    <property type="match status" value="1"/>
</dbReference>
<evidence type="ECO:0000259" key="10">
    <source>
        <dbReference type="PROSITE" id="PS51126"/>
    </source>
</evidence>
<feature type="region of interest" description="Disordered" evidence="9">
    <location>
        <begin position="1240"/>
        <end position="1298"/>
    </location>
</feature>
<keyword evidence="2 7" id="KW-0067">ATP-binding</keyword>
<evidence type="ECO:0000256" key="3">
    <source>
        <dbReference type="ARBA" id="ARBA00023054"/>
    </source>
</evidence>
<feature type="region of interest" description="Disordered" evidence="9">
    <location>
        <begin position="1035"/>
        <end position="1061"/>
    </location>
</feature>
<keyword evidence="5 7" id="KW-0505">Motor protein</keyword>
<dbReference type="InterPro" id="IPR036961">
    <property type="entry name" value="Kinesin_motor_dom_sf"/>
</dbReference>
<dbReference type="InterPro" id="IPR027417">
    <property type="entry name" value="P-loop_NTPase"/>
</dbReference>
<evidence type="ECO:0000256" key="4">
    <source>
        <dbReference type="ARBA" id="ARBA00023123"/>
    </source>
</evidence>
<dbReference type="Gene3D" id="3.40.850.10">
    <property type="entry name" value="Kinesin motor domain"/>
    <property type="match status" value="1"/>
</dbReference>
<feature type="region of interest" description="Actin-binding" evidence="7">
    <location>
        <begin position="683"/>
        <end position="705"/>
    </location>
</feature>
<sequence length="1768" mass="195094">MPQTIVKDTASQAHHVGASVWVPERAQGEGPTAKRKAARWVKGQVVFVGQNKANERVLEVQTEENGTAQYYPAECPLQNDRDDTVDDLVKSDFLHEPGILQTLRVRYALDMIYTYSGNILIASNPHKRLRHLYGPRMMAQYKGVPLGELSPHVYAIAEQAYSAMMIDEQRQAILVSGESGAGKTESAKMVMQYLANRATSAQPGAIASKATGTLNPLATRGGLGAGMSAENAAPIEEQVLESNPLLEAFGNAKTVRNDNSSRFGKFTDIRFDGAGRVSGASISTYLLERSRVVSITSPERSYHIFYQLTAGASEHHRRLLRLEGGAESFRYLAQSETFTLEDNDDAANLRSTLDAMAIIGLSEQEREDVLTVVAAVLHLGNVTFMGNDRDEARPNGPAALEALAILSHLLKVNESLLLTALTTRSIEIMGGERITTRLSPAAAAEARDSLAKNLYARLFDWIVAAVNRKISALGQRLQTHRSIGILDIYGFESFKENSFEQLCINLANERLQQQFNQHVFKGEQEEYAREGIDWSYVEFIDNQECLDLLEGAPNAPALAVFPLIDEACRLPRATYQDLAHTLRTRLVDRPRFSAPKRPPHAFGIDHYAGHVVYSTTSLMDKNKDFTVAEQQQLMASSDSPFVRVLFEEVEAEIQAEATAVVKPRGGKSAFKLVSVGVQFRKQLGGLMGALQQCQPHFIRCIKPNPESRPGSLNPEYALDQLRAGGVLEAVRIACAGFPTRKAFRPFAQRYAILLAAGKGTYKPLDPQTLTEDIAADVSRRVLQAVRLKGWQIGKTRVFLRAGQLAQLEGARTQRQLSSAIIIQAAFRGRHARRQLMHARRCATRIQAHWRGIVGRRYAQELRRERAAHKIADAWLTFTIRRRFLDLRRNRRATRVQAQVRMWLARTRFRRTTELGRKAAVRAAKLAERDQAALVIQKHARRRLAFKHVEAKKAEAQRWQRLHEQRDALEYEVDRLQNECHAWRQRYEVEANKAAELEATSARLSSELTAAQLEAQAAQESAAAANAAASAAATSAATAAADHQRELSSRPSSRRSSYSEQTNFARTAEVEAAQQAAQSALMAEMDLVRRQKVALEEHSRRLELQVVELSSLLKNKRGEVDEMLAAAHAKDRENSKLWEQVRAAAEEYHAEFGAKEAAIAALTAEADSTKGHMQAEIEKLRNDMEAEVTQVKEAMQRRVEEAVAETQTKASGLRDAREKNVHFSARVVALNSRVAQLSKQLRDSQAREKALTTELEGAKRGGRGLENGLSRPSSGSSTPPRQLRDATPSGSPYPAPDGLLMPGQLNEYAGLNRENEKAVLLLTSGVVERRLSIINIQHGQAPADSIGMPVAAWLLGETLLHWAMRWRSQEVDVAALRVRGSVLQTAEAEGLTYQAYWFSTTLALGAFLKVRSIGKRECSNLFKLGDELIQFGELHHLLAASVADMLPVNASVLLSEDAKRLARSTGSLTRQTSTADGSSYEAANAEMSGLPATKSFEGLMNSPWKELLGSLSNVLETLRGEGAPPPACRAVVHAALRYVDAELLNALMLRRDCCSISAVKALQSGILDIKAWVAYQGVALCGEVADAERALAHSSQAVKYLLGGKDDCVRKASKGFDIGHDLRRMCPNLSPPQIYKLTEHHHDDWITGGGGTNTIALLETLKRAADAQYGHGSPNGSLSMMESSNDIYGTHQSGRSFDDDDTLLLDSLAQFVLPRKLLTDAARFFVQAPRAHASTAPGVSLLDRIEVTCRRNVQLPRGLRDRPEFAFLK</sequence>
<keyword evidence="6 7" id="KW-0009">Actin-binding</keyword>
<dbReference type="EMBL" id="JALJOS010000004">
    <property type="protein sequence ID" value="KAK9840349.1"/>
    <property type="molecule type" value="Genomic_DNA"/>
</dbReference>
<comment type="similarity">
    <text evidence="7">Belongs to the TRAFAC class myosin-kinesin ATPase superfamily. Myosin family.</text>
</comment>
<dbReference type="SMART" id="SM00015">
    <property type="entry name" value="IQ"/>
    <property type="match status" value="5"/>
</dbReference>
<dbReference type="GO" id="GO:0005524">
    <property type="term" value="F:ATP binding"/>
    <property type="evidence" value="ECO:0007669"/>
    <property type="project" value="UniProtKB-UniRule"/>
</dbReference>
<accession>A0AAW1S2N6</accession>
<keyword evidence="3 8" id="KW-0175">Coiled coil</keyword>
<dbReference type="GO" id="GO:0007015">
    <property type="term" value="P:actin filament organization"/>
    <property type="evidence" value="ECO:0007669"/>
    <property type="project" value="TreeGrafter"/>
</dbReference>
<dbReference type="PROSITE" id="PS51126">
    <property type="entry name" value="DILUTE"/>
    <property type="match status" value="1"/>
</dbReference>
<feature type="compositionally biased region" description="Basic and acidic residues" evidence="9">
    <location>
        <begin position="1240"/>
        <end position="1258"/>
    </location>
</feature>
<keyword evidence="1 7" id="KW-0547">Nucleotide-binding</keyword>
<comment type="caution">
    <text evidence="12">The sequence shown here is derived from an EMBL/GenBank/DDBJ whole genome shotgun (WGS) entry which is preliminary data.</text>
</comment>
<evidence type="ECO:0000256" key="1">
    <source>
        <dbReference type="ARBA" id="ARBA00022741"/>
    </source>
</evidence>
<dbReference type="GO" id="GO:0005737">
    <property type="term" value="C:cytoplasm"/>
    <property type="evidence" value="ECO:0007669"/>
    <property type="project" value="TreeGrafter"/>
</dbReference>
<dbReference type="SUPFAM" id="SSF52540">
    <property type="entry name" value="P-loop containing nucleoside triphosphate hydrolases"/>
    <property type="match status" value="1"/>
</dbReference>